<dbReference type="InterPro" id="IPR011044">
    <property type="entry name" value="Quino_amine_DH_bsu"/>
</dbReference>
<reference evidence="2 3" key="1">
    <citation type="submission" date="2015-12" db="EMBL/GenBank/DDBJ databases">
        <title>Nitrous oxide reduction kinetics distinguish bacteria harboring typical versus atypical NosZ.</title>
        <authorList>
            <person name="Yoon S."/>
            <person name="Nissen S."/>
            <person name="Park D."/>
            <person name="Sanford R.A."/>
            <person name="Loeffler F.E."/>
        </authorList>
    </citation>
    <scope>NUCLEOTIDE SEQUENCE [LARGE SCALE GENOMIC DNA]</scope>
    <source>
        <strain evidence="2 3">ATCC BAA-841</strain>
    </source>
</reference>
<proteinExistence type="predicted"/>
<dbReference type="AlphaFoldDB" id="A0A133XG07"/>
<comment type="caution">
    <text evidence="2">The sequence shown here is derived from an EMBL/GenBank/DDBJ whole genome shotgun (WGS) entry which is preliminary data.</text>
</comment>
<dbReference type="EMBL" id="LODL01000035">
    <property type="protein sequence ID" value="KXB29871.1"/>
    <property type="molecule type" value="Genomic_DNA"/>
</dbReference>
<evidence type="ECO:0000313" key="2">
    <source>
        <dbReference type="EMBL" id="KXB29871.1"/>
    </source>
</evidence>
<dbReference type="SUPFAM" id="SSF50969">
    <property type="entry name" value="YVTN repeat-like/Quinoprotein amine dehydrogenase"/>
    <property type="match status" value="1"/>
</dbReference>
<dbReference type="PROSITE" id="PS51318">
    <property type="entry name" value="TAT"/>
    <property type="match status" value="1"/>
</dbReference>
<dbReference type="Proteomes" id="UP000070186">
    <property type="component" value="Unassembled WGS sequence"/>
</dbReference>
<evidence type="ECO:0000313" key="3">
    <source>
        <dbReference type="Proteomes" id="UP000070186"/>
    </source>
</evidence>
<sequence length="384" mass="41356">MSPTVVDGIAMNRRQLLLTLAGLAAMPKLALAAGAATQAVLGAAWRGPNKSDPYFAGALVADWESRKLAIRYAVPLPTRPHGLLGEADGSLLVVGVRPGTWLLRCDDKGQLMQQVRLDADDSPTRLNGHIVLGARGDVLYTTETDLKSGRGRIGVRDRLSLQKLAEWDSHGVDPHQLVLDHEGQLIVANGGVPRTPADKKYDLHRMDPSLVRLDAKNGQLLRQWKLDDPRLSLRHLAWSQTPVDADAYLGIAIQAEHDEASKRMAAPILAILDDNKLFVPTRANDGIGYAGDISAAYNGGFALSSNQAGLAQLWHPGKPDQLTPIVELQEAYALAGWTGPGKGGGVLVATALGLVRWHPTAKPAMLPWPQPMALDNHWVLLSEA</sequence>
<feature type="signal peptide" evidence="1">
    <location>
        <begin position="1"/>
        <end position="32"/>
    </location>
</feature>
<dbReference type="STRING" id="281362.AT959_18315"/>
<keyword evidence="3" id="KW-1185">Reference proteome</keyword>
<feature type="chain" id="PRO_5007459655" evidence="1">
    <location>
        <begin position="33"/>
        <end position="384"/>
    </location>
</feature>
<dbReference type="InterPro" id="IPR006311">
    <property type="entry name" value="TAT_signal"/>
</dbReference>
<keyword evidence="1" id="KW-0732">Signal</keyword>
<gene>
    <name evidence="2" type="ORF">AT959_18315</name>
</gene>
<organism evidence="2 3">
    <name type="scientific">Dechloromonas denitrificans</name>
    <dbReference type="NCBI Taxonomy" id="281362"/>
    <lineage>
        <taxon>Bacteria</taxon>
        <taxon>Pseudomonadati</taxon>
        <taxon>Pseudomonadota</taxon>
        <taxon>Betaproteobacteria</taxon>
        <taxon>Rhodocyclales</taxon>
        <taxon>Azonexaceae</taxon>
        <taxon>Dechloromonas</taxon>
    </lineage>
</organism>
<dbReference type="InterPro" id="IPR008311">
    <property type="entry name" value="UCP028101"/>
</dbReference>
<name>A0A133XG07_9RHOO</name>
<accession>A0A133XG07</accession>
<evidence type="ECO:0000256" key="1">
    <source>
        <dbReference type="SAM" id="SignalP"/>
    </source>
</evidence>
<dbReference type="Pfam" id="PF07433">
    <property type="entry name" value="DUF1513"/>
    <property type="match status" value="1"/>
</dbReference>
<protein>
    <submittedName>
        <fullName evidence="2">Twin-arginine translocation pathway signal</fullName>
    </submittedName>
</protein>